<protein>
    <recommendedName>
        <fullName evidence="1">DUF1985 domain-containing protein</fullName>
    </recommendedName>
</protein>
<evidence type="ECO:0000313" key="2">
    <source>
        <dbReference type="EMBL" id="GMN60963.1"/>
    </source>
</evidence>
<dbReference type="EMBL" id="BTGU01000104">
    <property type="protein sequence ID" value="GMN60963.1"/>
    <property type="molecule type" value="Genomic_DNA"/>
</dbReference>
<sequence>MTILKDVQKLLTKEDKTVFQRNTQLGPLIDMPTRGEFSSALAHNLLLRKTVCQKDHEVWFLIEGKPLRYSLNEVILISSLYTGGVPSKDEIKAQEEKNELKNKYWPRKKRFLMSSDTKKAIDPSWLQYANDLKFFTQYPWGNVCYNQTLKYIKTDLVLKFNKKLSSFNFYGCPCIVQIWAFEAMPKLCEMMIKKLTLNKKNKNEPWWLHWREDCNDGFIDDPAKLLEEDVILCSAADSNERNDELRSSHIHLDLATISSLEVFPTSLTYKQIGTSTPKDWQTHSPMPTFSTPVGPLMHGVMPTASTPILESFMHYIDHRIGEHQTYMKSKLVNHKVVIVQKIEANNKAIMQKIESVMTMNKEACSGGVDVEFE</sequence>
<evidence type="ECO:0000313" key="3">
    <source>
        <dbReference type="Proteomes" id="UP001187192"/>
    </source>
</evidence>
<feature type="domain" description="DUF1985" evidence="1">
    <location>
        <begin position="46"/>
        <end position="107"/>
    </location>
</feature>
<dbReference type="Proteomes" id="UP001187192">
    <property type="component" value="Unassembled WGS sequence"/>
</dbReference>
<proteinExistence type="predicted"/>
<comment type="caution">
    <text evidence="2">The sequence shown here is derived from an EMBL/GenBank/DDBJ whole genome shotgun (WGS) entry which is preliminary data.</text>
</comment>
<dbReference type="AlphaFoldDB" id="A0AA88IZ17"/>
<dbReference type="PANTHER" id="PTHR48449:SF1">
    <property type="entry name" value="DUF1985 DOMAIN-CONTAINING PROTEIN"/>
    <property type="match status" value="1"/>
</dbReference>
<keyword evidence="3" id="KW-1185">Reference proteome</keyword>
<name>A0AA88IZ17_FICCA</name>
<reference evidence="2" key="1">
    <citation type="submission" date="2023-07" db="EMBL/GenBank/DDBJ databases">
        <title>draft genome sequence of fig (Ficus carica).</title>
        <authorList>
            <person name="Takahashi T."/>
            <person name="Nishimura K."/>
        </authorList>
    </citation>
    <scope>NUCLEOTIDE SEQUENCE</scope>
</reference>
<dbReference type="InterPro" id="IPR015410">
    <property type="entry name" value="DUF1985"/>
</dbReference>
<dbReference type="PANTHER" id="PTHR48449">
    <property type="entry name" value="DUF1985 DOMAIN-CONTAINING PROTEIN"/>
    <property type="match status" value="1"/>
</dbReference>
<dbReference type="Pfam" id="PF09331">
    <property type="entry name" value="DUF1985"/>
    <property type="match status" value="1"/>
</dbReference>
<accession>A0AA88IZ17</accession>
<evidence type="ECO:0000259" key="1">
    <source>
        <dbReference type="Pfam" id="PF09331"/>
    </source>
</evidence>
<gene>
    <name evidence="2" type="ORF">TIFTF001_030061</name>
</gene>
<organism evidence="2 3">
    <name type="scientific">Ficus carica</name>
    <name type="common">Common fig</name>
    <dbReference type="NCBI Taxonomy" id="3494"/>
    <lineage>
        <taxon>Eukaryota</taxon>
        <taxon>Viridiplantae</taxon>
        <taxon>Streptophyta</taxon>
        <taxon>Embryophyta</taxon>
        <taxon>Tracheophyta</taxon>
        <taxon>Spermatophyta</taxon>
        <taxon>Magnoliopsida</taxon>
        <taxon>eudicotyledons</taxon>
        <taxon>Gunneridae</taxon>
        <taxon>Pentapetalae</taxon>
        <taxon>rosids</taxon>
        <taxon>fabids</taxon>
        <taxon>Rosales</taxon>
        <taxon>Moraceae</taxon>
        <taxon>Ficeae</taxon>
        <taxon>Ficus</taxon>
    </lineage>
</organism>